<dbReference type="InParanoid" id="A2FGN6"/>
<proteinExistence type="predicted"/>
<dbReference type="STRING" id="5722.A2FGN6"/>
<reference evidence="3" key="2">
    <citation type="journal article" date="2007" name="Science">
        <title>Draft genome sequence of the sexually transmitted pathogen Trichomonas vaginalis.</title>
        <authorList>
            <person name="Carlton J.M."/>
            <person name="Hirt R.P."/>
            <person name="Silva J.C."/>
            <person name="Delcher A.L."/>
            <person name="Schatz M."/>
            <person name="Zhao Q."/>
            <person name="Wortman J.R."/>
            <person name="Bidwell S.L."/>
            <person name="Alsmark U.C.M."/>
            <person name="Besteiro S."/>
            <person name="Sicheritz-Ponten T."/>
            <person name="Noel C.J."/>
            <person name="Dacks J.B."/>
            <person name="Foster P.G."/>
            <person name="Simillion C."/>
            <person name="Van de Peer Y."/>
            <person name="Miranda-Saavedra D."/>
            <person name="Barton G.J."/>
            <person name="Westrop G.D."/>
            <person name="Mueller S."/>
            <person name="Dessi D."/>
            <person name="Fiori P.L."/>
            <person name="Ren Q."/>
            <person name="Paulsen I."/>
            <person name="Zhang H."/>
            <person name="Bastida-Corcuera F.D."/>
            <person name="Simoes-Barbosa A."/>
            <person name="Brown M.T."/>
            <person name="Hayes R.D."/>
            <person name="Mukherjee M."/>
            <person name="Okumura C.Y."/>
            <person name="Schneider R."/>
            <person name="Smith A.J."/>
            <person name="Vanacova S."/>
            <person name="Villalvazo M."/>
            <person name="Haas B.J."/>
            <person name="Pertea M."/>
            <person name="Feldblyum T.V."/>
            <person name="Utterback T.R."/>
            <person name="Shu C.L."/>
            <person name="Osoegawa K."/>
            <person name="de Jong P.J."/>
            <person name="Hrdy I."/>
            <person name="Horvathova L."/>
            <person name="Zubacova Z."/>
            <person name="Dolezal P."/>
            <person name="Malik S.B."/>
            <person name="Logsdon J.M. Jr."/>
            <person name="Henze K."/>
            <person name="Gupta A."/>
            <person name="Wang C.C."/>
            <person name="Dunne R.L."/>
            <person name="Upcroft J.A."/>
            <person name="Upcroft P."/>
            <person name="White O."/>
            <person name="Salzberg S.L."/>
            <person name="Tang P."/>
            <person name="Chiu C.-H."/>
            <person name="Lee Y.-S."/>
            <person name="Embley T.M."/>
            <person name="Coombs G.H."/>
            <person name="Mottram J.C."/>
            <person name="Tachezy J."/>
            <person name="Fraser-Liggett C.M."/>
            <person name="Johnson P.J."/>
        </authorList>
    </citation>
    <scope>NUCLEOTIDE SEQUENCE [LARGE SCALE GENOMIC DNA]</scope>
    <source>
        <strain evidence="3">G3</strain>
    </source>
</reference>
<feature type="compositionally biased region" description="Low complexity" evidence="2">
    <location>
        <begin position="907"/>
        <end position="917"/>
    </location>
</feature>
<dbReference type="Proteomes" id="UP000001542">
    <property type="component" value="Unassembled WGS sequence"/>
</dbReference>
<dbReference type="InterPro" id="IPR011047">
    <property type="entry name" value="Quinoprotein_ADH-like_sf"/>
</dbReference>
<feature type="compositionally biased region" description="Basic and acidic residues" evidence="2">
    <location>
        <begin position="760"/>
        <end position="782"/>
    </location>
</feature>
<feature type="region of interest" description="Disordered" evidence="2">
    <location>
        <begin position="1091"/>
        <end position="1118"/>
    </location>
</feature>
<dbReference type="VEuPathDB" id="TrichDB:TVAG_360780"/>
<feature type="compositionally biased region" description="Basic and acidic residues" evidence="2">
    <location>
        <begin position="824"/>
        <end position="837"/>
    </location>
</feature>
<feature type="region of interest" description="Disordered" evidence="2">
    <location>
        <begin position="1197"/>
        <end position="1223"/>
    </location>
</feature>
<dbReference type="SUPFAM" id="SSF82171">
    <property type="entry name" value="DPP6 N-terminal domain-like"/>
    <property type="match status" value="1"/>
</dbReference>
<dbReference type="InterPro" id="IPR015943">
    <property type="entry name" value="WD40/YVTN_repeat-like_dom_sf"/>
</dbReference>
<feature type="region of interest" description="Disordered" evidence="2">
    <location>
        <begin position="760"/>
        <end position="795"/>
    </location>
</feature>
<dbReference type="VEuPathDB" id="TrichDB:TVAGG3_0031830"/>
<feature type="region of interest" description="Disordered" evidence="2">
    <location>
        <begin position="876"/>
        <end position="953"/>
    </location>
</feature>
<feature type="compositionally biased region" description="Polar residues" evidence="2">
    <location>
        <begin position="1207"/>
        <end position="1223"/>
    </location>
</feature>
<feature type="region of interest" description="Disordered" evidence="2">
    <location>
        <begin position="813"/>
        <end position="861"/>
    </location>
</feature>
<evidence type="ECO:0000256" key="2">
    <source>
        <dbReference type="SAM" id="MobiDB-lite"/>
    </source>
</evidence>
<dbReference type="RefSeq" id="XP_001308848.1">
    <property type="nucleotide sequence ID" value="XM_001308847.1"/>
</dbReference>
<evidence type="ECO:0000256" key="1">
    <source>
        <dbReference type="PROSITE-ProRule" id="PRU00221"/>
    </source>
</evidence>
<organism evidence="3 4">
    <name type="scientific">Trichomonas vaginalis (strain ATCC PRA-98 / G3)</name>
    <dbReference type="NCBI Taxonomy" id="412133"/>
    <lineage>
        <taxon>Eukaryota</taxon>
        <taxon>Metamonada</taxon>
        <taxon>Parabasalia</taxon>
        <taxon>Trichomonadida</taxon>
        <taxon>Trichomonadidae</taxon>
        <taxon>Trichomonas</taxon>
    </lineage>
</organism>
<feature type="compositionally biased region" description="Polar residues" evidence="2">
    <location>
        <begin position="923"/>
        <end position="941"/>
    </location>
</feature>
<dbReference type="KEGG" id="tva:4753686"/>
<feature type="compositionally biased region" description="Acidic residues" evidence="2">
    <location>
        <begin position="838"/>
        <end position="854"/>
    </location>
</feature>
<accession>A2FGN6</accession>
<evidence type="ECO:0000313" key="4">
    <source>
        <dbReference type="Proteomes" id="UP000001542"/>
    </source>
</evidence>
<name>A2FGN6_TRIV3</name>
<dbReference type="PANTHER" id="PTHR45532:SF1">
    <property type="entry name" value="WD REPEAT-CONTAINING PROTEIN 97"/>
    <property type="match status" value="1"/>
</dbReference>
<keyword evidence="4" id="KW-1185">Reference proteome</keyword>
<dbReference type="PROSITE" id="PS50082">
    <property type="entry name" value="WD_REPEATS_2"/>
    <property type="match status" value="1"/>
</dbReference>
<feature type="compositionally biased region" description="Polar residues" evidence="2">
    <location>
        <begin position="1097"/>
        <end position="1118"/>
    </location>
</feature>
<dbReference type="PANTHER" id="PTHR45532">
    <property type="entry name" value="WD REPEAT-CONTAINING PROTEIN 97"/>
    <property type="match status" value="1"/>
</dbReference>
<dbReference type="EMBL" id="DS113782">
    <property type="protein sequence ID" value="EAX95918.1"/>
    <property type="molecule type" value="Genomic_DNA"/>
</dbReference>
<dbReference type="Gene3D" id="2.130.10.10">
    <property type="entry name" value="YVTN repeat-like/Quinoprotein amine dehydrogenase"/>
    <property type="match status" value="1"/>
</dbReference>
<keyword evidence="1" id="KW-0853">WD repeat</keyword>
<dbReference type="SUPFAM" id="SSF50998">
    <property type="entry name" value="Quinoprotein alcohol dehydrogenase-like"/>
    <property type="match status" value="1"/>
</dbReference>
<feature type="repeat" description="WD" evidence="1">
    <location>
        <begin position="588"/>
        <end position="627"/>
    </location>
</feature>
<feature type="compositionally biased region" description="Acidic residues" evidence="2">
    <location>
        <begin position="712"/>
        <end position="721"/>
    </location>
</feature>
<dbReference type="InterPro" id="IPR001680">
    <property type="entry name" value="WD40_rpt"/>
</dbReference>
<feature type="region of interest" description="Disordered" evidence="2">
    <location>
        <begin position="701"/>
        <end position="728"/>
    </location>
</feature>
<evidence type="ECO:0000313" key="3">
    <source>
        <dbReference type="EMBL" id="EAX95918.1"/>
    </source>
</evidence>
<protein>
    <submittedName>
        <fullName evidence="3">Uncharacterized protein</fullName>
    </submittedName>
</protein>
<gene>
    <name evidence="3" type="ORF">TVAG_360780</name>
</gene>
<reference evidence="3" key="1">
    <citation type="submission" date="2006-10" db="EMBL/GenBank/DDBJ databases">
        <authorList>
            <person name="Amadeo P."/>
            <person name="Zhao Q."/>
            <person name="Wortman J."/>
            <person name="Fraser-Liggett C."/>
            <person name="Carlton J."/>
        </authorList>
    </citation>
    <scope>NUCLEOTIDE SEQUENCE</scope>
    <source>
        <strain evidence="3">G3</strain>
    </source>
</reference>
<sequence length="1371" mass="159046">MERQRVRFGIFDDFEPQIGRIKTHVVHYLSNGQYLATTSKYIYRFNKKEIIKVYPFKCTTSVIIPEIDVVIGFLQNSSSLFGFEIFAPDPKRFVLKQTDPKQTIVFHLVYSPKSHLLFSIGFGIKVYIINSTKWSNNSTSIPPEMTLTFVSQFANGLNASIKNKPAFDYENEWVIIPTERGLCAYDMYGHQVCQVTKSRPYLFQNIIKDKSMIERLTCFTMIKTVSHKKSDQQEDCIIYKTKIATSDPQNGLCIWDGNSTVIKRLRTLNTSVVSVSFLDKQNLIYLDSYGAISLCNIVTGRSFNVYITQKMPNNMFVLKTEENFKLAISYELELQILDVLLPWNSFALNIPTANTISRSFKLDFPPRILISSGNSFIKLYSANNGKQLSAACPSSLSLPVYSLYDRGLIVDYHYNHDFNNYTLKFIDISNQDYIDQIFVILEDGSLVIFKTDDQIGEQMFEKRMGVKSISYVYYKNGWDFVLISKQDEIIIMDYMTFEQKVRFYPVKGRIISVHYHIHSNKVIVLYEKDIISFDVERWSIECRKSVKCTNVNALFDDTVYIGYKNGQILWIKIENDGNLVLPSDDDITIPHSSEVTDFAFSFNVWMSSSLDHNINIWDYNNNVISTINLPTPIYSCEFISSNLDILVGTDLEIMKIPGYKVFDSKYYENIYSEIDNSNELNEQSEEEMIIRSTLNQSMRSLRKTQNNVVQSQEEENNEEEKSESKVKPKIILDENQRATILTEMSVMTNNASTKQIADIIKEGNEENNKNPKKNEKIIEEKPQNSVVNPRNKKQKRVLSTLEIIQSGLEAEKKLERRKKRKSREKREKSPEKDKHEEEMEENLNVDNLFSDDEKDQEKIIRIPKKNSKIEYKPVKCINEEDSEQQNRPRRKKNPKSSFATKKKFENSSQISKSSISVVKKHGNNSSLQQEKPNSMLRNQSSRRIDSKLRNRNIIRPSMSASEFSSSILTSSESSASSSRLSLSSSCFSSSTENILSPRQSIYKRSRRFSTSDTHIKLANSKEINFSCDDIILDSPLSIILPFEEEKTPTEPQFITSKAPRRLMASNSMNSSDLESPIIEISSEYNFIRAPDEKHSAESSPRTKIQSRTQRFSNSLPDKSQNFNFENYQEFNGLRNYRNLNSLQIYQNEKQKFSLQISKSNDIDYDYETKIRNFQEKFRKIDPRLSYVFSQNNIRIERRSVTPPPIRRNSTPEAKSNSNSLNQTQKVVPQERNIQLFINLYSDIDSKQCFAVNEDCLLKEFGKGHKFLNKFVEFLVEIENSERQNRNQEIFRNSKYKGYVPYWSSVALNHKTSTNSLMKNKKLEREIVSNLVSDSPYFRIEPTVRTILKSKITNKINKLRLNFINIDSKVFH</sequence>